<feature type="region of interest" description="Disordered" evidence="1">
    <location>
        <begin position="174"/>
        <end position="193"/>
    </location>
</feature>
<reference evidence="2 3" key="1">
    <citation type="journal article" date="2019" name="Commun. Biol.">
        <title>The bagworm genome reveals a unique fibroin gene that provides high tensile strength.</title>
        <authorList>
            <person name="Kono N."/>
            <person name="Nakamura H."/>
            <person name="Ohtoshi R."/>
            <person name="Tomita M."/>
            <person name="Numata K."/>
            <person name="Arakawa K."/>
        </authorList>
    </citation>
    <scope>NUCLEOTIDE SEQUENCE [LARGE SCALE GENOMIC DNA]</scope>
</reference>
<comment type="caution">
    <text evidence="2">The sequence shown here is derived from an EMBL/GenBank/DDBJ whole genome shotgun (WGS) entry which is preliminary data.</text>
</comment>
<evidence type="ECO:0000313" key="2">
    <source>
        <dbReference type="EMBL" id="GBP72060.1"/>
    </source>
</evidence>
<organism evidence="2 3">
    <name type="scientific">Eumeta variegata</name>
    <name type="common">Bagworm moth</name>
    <name type="synonym">Eumeta japonica</name>
    <dbReference type="NCBI Taxonomy" id="151549"/>
    <lineage>
        <taxon>Eukaryota</taxon>
        <taxon>Metazoa</taxon>
        <taxon>Ecdysozoa</taxon>
        <taxon>Arthropoda</taxon>
        <taxon>Hexapoda</taxon>
        <taxon>Insecta</taxon>
        <taxon>Pterygota</taxon>
        <taxon>Neoptera</taxon>
        <taxon>Endopterygota</taxon>
        <taxon>Lepidoptera</taxon>
        <taxon>Glossata</taxon>
        <taxon>Ditrysia</taxon>
        <taxon>Tineoidea</taxon>
        <taxon>Psychidae</taxon>
        <taxon>Oiketicinae</taxon>
        <taxon>Eumeta</taxon>
    </lineage>
</organism>
<evidence type="ECO:0000256" key="1">
    <source>
        <dbReference type="SAM" id="MobiDB-lite"/>
    </source>
</evidence>
<dbReference type="AlphaFoldDB" id="A0A4C1YAK4"/>
<keyword evidence="3" id="KW-1185">Reference proteome</keyword>
<dbReference type="EMBL" id="BGZK01001131">
    <property type="protein sequence ID" value="GBP72060.1"/>
    <property type="molecule type" value="Genomic_DNA"/>
</dbReference>
<gene>
    <name evidence="2" type="ORF">EVAR_48554_1</name>
</gene>
<protein>
    <submittedName>
        <fullName evidence="2">Uncharacterized protein</fullName>
    </submittedName>
</protein>
<evidence type="ECO:0000313" key="3">
    <source>
        <dbReference type="Proteomes" id="UP000299102"/>
    </source>
</evidence>
<sequence>MIVHLAIQHRRFAFKHRKATSTRRQTCEISGRASRHSHGVRPFIEMDNLKFYYDEGRLCLSPIRAVASARWPMTFAYENRVMVNEWSLPASYVDTFGEGMSLRKVVHYHRQHICLLSAVGCRLTPAESLHIGAFVNRKRIKESSAKKHSDLTVASKTAVDVSLKGDKVVGGAPASTCRRARSDAGPIRPKISSMSPGVGAVDAPLDGGSGDKHGLFAWTLKIQK</sequence>
<accession>A0A4C1YAK4</accession>
<proteinExistence type="predicted"/>
<dbReference type="Proteomes" id="UP000299102">
    <property type="component" value="Unassembled WGS sequence"/>
</dbReference>
<name>A0A4C1YAK4_EUMVA</name>